<evidence type="ECO:0000313" key="2">
    <source>
        <dbReference type="Proteomes" id="UP001529338"/>
    </source>
</evidence>
<dbReference type="RefSeq" id="WP_289454857.1">
    <property type="nucleotide sequence ID" value="NZ_JAUCGQ010000001.1"/>
</dbReference>
<proteinExistence type="predicted"/>
<protein>
    <submittedName>
        <fullName evidence="1">Uncharacterized protein</fullName>
    </submittedName>
</protein>
<organism evidence="1 2">
    <name type="scientific">Cellulomonas alba</name>
    <dbReference type="NCBI Taxonomy" id="3053467"/>
    <lineage>
        <taxon>Bacteria</taxon>
        <taxon>Bacillati</taxon>
        <taxon>Actinomycetota</taxon>
        <taxon>Actinomycetes</taxon>
        <taxon>Micrococcales</taxon>
        <taxon>Cellulomonadaceae</taxon>
        <taxon>Cellulomonas</taxon>
    </lineage>
</organism>
<reference evidence="1 2" key="1">
    <citation type="submission" date="2023-06" db="EMBL/GenBank/DDBJ databases">
        <title>Cellulomonas sp. MW4 Whole genome sequence.</title>
        <authorList>
            <person name="Park S."/>
        </authorList>
    </citation>
    <scope>NUCLEOTIDE SEQUENCE [LARGE SCALE GENOMIC DNA]</scope>
    <source>
        <strain evidence="1 2">MW4</strain>
    </source>
</reference>
<keyword evidence="2" id="KW-1185">Reference proteome</keyword>
<comment type="caution">
    <text evidence="1">The sequence shown here is derived from an EMBL/GenBank/DDBJ whole genome shotgun (WGS) entry which is preliminary data.</text>
</comment>
<gene>
    <name evidence="1" type="ORF">QRT04_08900</name>
</gene>
<accession>A0ABT7SHL3</accession>
<dbReference type="Proteomes" id="UP001529338">
    <property type="component" value="Unassembled WGS sequence"/>
</dbReference>
<evidence type="ECO:0000313" key="1">
    <source>
        <dbReference type="EMBL" id="MDM7855047.1"/>
    </source>
</evidence>
<sequence>MARYACVAGVAVELPTGTKPGDPVVDALLYALTAAQRSATTQPLLDAVVADLALLGFATGSSTSSSTTLRPRDVPLARASAAPPFVSATLAAVRRAPAAVRAAFAGFAASEAGAATTRACAQVTTAAGEVGIVLALLALSPPAEDAAAFPWAPVTAPGTLTLRTASLAADPVVWTPPVARQLAQKVAALEHSVLTFR</sequence>
<dbReference type="EMBL" id="JAUCGQ010000001">
    <property type="protein sequence ID" value="MDM7855047.1"/>
    <property type="molecule type" value="Genomic_DNA"/>
</dbReference>
<name>A0ABT7SHL3_9CELL</name>